<dbReference type="InterPro" id="IPR009643">
    <property type="entry name" value="HS1-bd"/>
</dbReference>
<organism evidence="2 3">
    <name type="scientific">Aduncisulcus paluster</name>
    <dbReference type="NCBI Taxonomy" id="2918883"/>
    <lineage>
        <taxon>Eukaryota</taxon>
        <taxon>Metamonada</taxon>
        <taxon>Carpediemonas-like organisms</taxon>
        <taxon>Aduncisulcus</taxon>
    </lineage>
</organism>
<dbReference type="EMBL" id="BQXS01004824">
    <property type="protein sequence ID" value="GKT37571.1"/>
    <property type="molecule type" value="Genomic_DNA"/>
</dbReference>
<reference evidence="2" key="1">
    <citation type="submission" date="2022-03" db="EMBL/GenBank/DDBJ databases">
        <title>Draft genome sequence of Aduncisulcus paluster, a free-living microaerophilic Fornicata.</title>
        <authorList>
            <person name="Yuyama I."/>
            <person name="Kume K."/>
            <person name="Tamura T."/>
            <person name="Inagaki Y."/>
            <person name="Hashimoto T."/>
        </authorList>
    </citation>
    <scope>NUCLEOTIDE SEQUENCE</scope>
    <source>
        <strain evidence="2">NY0171</strain>
    </source>
</reference>
<feature type="non-terminal residue" evidence="2">
    <location>
        <position position="43"/>
    </location>
</feature>
<dbReference type="Proteomes" id="UP001057375">
    <property type="component" value="Unassembled WGS sequence"/>
</dbReference>
<dbReference type="Gene3D" id="1.20.5.430">
    <property type="match status" value="1"/>
</dbReference>
<comment type="caution">
    <text evidence="2">The sequence shown here is derived from an EMBL/GenBank/DDBJ whole genome shotgun (WGS) entry which is preliminary data.</text>
</comment>
<evidence type="ECO:0000313" key="3">
    <source>
        <dbReference type="Proteomes" id="UP001057375"/>
    </source>
</evidence>
<keyword evidence="3" id="KW-1185">Reference proteome</keyword>
<accession>A0ABQ5KYR2</accession>
<proteinExistence type="inferred from homology"/>
<sequence>MSDPKFSPTTAEDLSKFIQTLLTDVGRKFEDMSKNVTEKITEL</sequence>
<gene>
    <name evidence="2" type="ORF">ADUPG1_003509</name>
</gene>
<name>A0ABQ5KYR2_9EUKA</name>
<keyword evidence="2" id="KW-0346">Stress response</keyword>
<evidence type="ECO:0000313" key="2">
    <source>
        <dbReference type="EMBL" id="GKT37571.1"/>
    </source>
</evidence>
<protein>
    <submittedName>
        <fullName evidence="2">Heat shock factor binding 1 like protein</fullName>
    </submittedName>
</protein>
<dbReference type="Pfam" id="PF06825">
    <property type="entry name" value="HSBP1"/>
    <property type="match status" value="1"/>
</dbReference>
<evidence type="ECO:0000256" key="1">
    <source>
        <dbReference type="ARBA" id="ARBA00006349"/>
    </source>
</evidence>
<comment type="similarity">
    <text evidence="1">Belongs to the HSBP1 family.</text>
</comment>